<proteinExistence type="inferred from homology"/>
<evidence type="ECO:0000259" key="4">
    <source>
        <dbReference type="PROSITE" id="PS51462"/>
    </source>
</evidence>
<dbReference type="SUPFAM" id="SSF55811">
    <property type="entry name" value="Nudix"/>
    <property type="match status" value="1"/>
</dbReference>
<dbReference type="InterPro" id="IPR020084">
    <property type="entry name" value="NUDIX_hydrolase_CS"/>
</dbReference>
<feature type="domain" description="Nudix hydrolase" evidence="4">
    <location>
        <begin position="12"/>
        <end position="143"/>
    </location>
</feature>
<organism evidence="5 6">
    <name type="scientific">Sedimentitalea todarodis</name>
    <dbReference type="NCBI Taxonomy" id="1631240"/>
    <lineage>
        <taxon>Bacteria</taxon>
        <taxon>Pseudomonadati</taxon>
        <taxon>Pseudomonadota</taxon>
        <taxon>Alphaproteobacteria</taxon>
        <taxon>Rhodobacterales</taxon>
        <taxon>Paracoccaceae</taxon>
        <taxon>Sedimentitalea</taxon>
    </lineage>
</organism>
<gene>
    <name evidence="5" type="ORF">QO231_17700</name>
</gene>
<evidence type="ECO:0000256" key="1">
    <source>
        <dbReference type="ARBA" id="ARBA00001946"/>
    </source>
</evidence>
<dbReference type="RefSeq" id="WP_316779433.1">
    <property type="nucleotide sequence ID" value="NZ_JASMWN010000016.1"/>
</dbReference>
<dbReference type="Gene3D" id="3.90.79.10">
    <property type="entry name" value="Nucleoside Triphosphate Pyrophosphohydrolase"/>
    <property type="match status" value="1"/>
</dbReference>
<name>A0ABU3VHN0_9RHOB</name>
<evidence type="ECO:0000256" key="2">
    <source>
        <dbReference type="ARBA" id="ARBA00022801"/>
    </source>
</evidence>
<dbReference type="PROSITE" id="PS51462">
    <property type="entry name" value="NUDIX"/>
    <property type="match status" value="1"/>
</dbReference>
<comment type="cofactor">
    <cofactor evidence="1">
        <name>Mg(2+)</name>
        <dbReference type="ChEBI" id="CHEBI:18420"/>
    </cofactor>
</comment>
<dbReference type="Proteomes" id="UP001255416">
    <property type="component" value="Unassembled WGS sequence"/>
</dbReference>
<keyword evidence="6" id="KW-1185">Reference proteome</keyword>
<comment type="caution">
    <text evidence="5">The sequence shown here is derived from an EMBL/GenBank/DDBJ whole genome shotgun (WGS) entry which is preliminary data.</text>
</comment>
<dbReference type="InterPro" id="IPR015797">
    <property type="entry name" value="NUDIX_hydrolase-like_dom_sf"/>
</dbReference>
<dbReference type="InterPro" id="IPR020476">
    <property type="entry name" value="Nudix_hydrolase"/>
</dbReference>
<dbReference type="GO" id="GO:0016787">
    <property type="term" value="F:hydrolase activity"/>
    <property type="evidence" value="ECO:0007669"/>
    <property type="project" value="UniProtKB-KW"/>
</dbReference>
<dbReference type="PANTHER" id="PTHR43736:SF1">
    <property type="entry name" value="DIHYDRONEOPTERIN TRIPHOSPHATE DIPHOSPHATASE"/>
    <property type="match status" value="1"/>
</dbReference>
<accession>A0ABU3VHN0</accession>
<evidence type="ECO:0000313" key="6">
    <source>
        <dbReference type="Proteomes" id="UP001255416"/>
    </source>
</evidence>
<protein>
    <submittedName>
        <fullName evidence="5">NUDIX hydrolase</fullName>
    </submittedName>
</protein>
<comment type="similarity">
    <text evidence="3">Belongs to the Nudix hydrolase family.</text>
</comment>
<evidence type="ECO:0000313" key="5">
    <source>
        <dbReference type="EMBL" id="MDU9005670.1"/>
    </source>
</evidence>
<dbReference type="CDD" id="cd04673">
    <property type="entry name" value="NUDIX_ADPRase"/>
    <property type="match status" value="1"/>
</dbReference>
<keyword evidence="2 3" id="KW-0378">Hydrolase</keyword>
<dbReference type="PRINTS" id="PR00502">
    <property type="entry name" value="NUDIXFAMILY"/>
</dbReference>
<evidence type="ECO:0000256" key="3">
    <source>
        <dbReference type="RuleBase" id="RU003476"/>
    </source>
</evidence>
<dbReference type="InterPro" id="IPR000086">
    <property type="entry name" value="NUDIX_hydrolase_dom"/>
</dbReference>
<dbReference type="EMBL" id="JASMWN010000016">
    <property type="protein sequence ID" value="MDU9005670.1"/>
    <property type="molecule type" value="Genomic_DNA"/>
</dbReference>
<dbReference type="PANTHER" id="PTHR43736">
    <property type="entry name" value="ADP-RIBOSE PYROPHOSPHATASE"/>
    <property type="match status" value="1"/>
</dbReference>
<reference evidence="6" key="1">
    <citation type="submission" date="2023-05" db="EMBL/GenBank/DDBJ databases">
        <title>Sedimentitalea sp. nov. JM2-8.</title>
        <authorList>
            <person name="Huang J."/>
        </authorList>
    </citation>
    <scope>NUCLEOTIDE SEQUENCE [LARGE SCALE GENOMIC DNA]</scope>
    <source>
        <strain evidence="6">KHS03</strain>
    </source>
</reference>
<dbReference type="PROSITE" id="PS00893">
    <property type="entry name" value="NUDIX_BOX"/>
    <property type="match status" value="1"/>
</dbReference>
<dbReference type="Pfam" id="PF00293">
    <property type="entry name" value="NUDIX"/>
    <property type="match status" value="1"/>
</dbReference>
<sequence length="148" mass="15684">MAVRQGSVTNPVPRLGAIAVVISEGHVLLAQRRNPPDAGLWGFPGGHVELGETALAAAARELLEETGVIAAPVDYITNIDVIGRDAGGQTTLHYLLVAVLCDYVSGTPCAADDVEDAAWFPFEQVRRGDLPMSDRVASVLNQAIALRR</sequence>